<keyword evidence="2" id="KW-0677">Repeat</keyword>
<dbReference type="GO" id="GO:0043531">
    <property type="term" value="F:ADP binding"/>
    <property type="evidence" value="ECO:0007669"/>
    <property type="project" value="InterPro"/>
</dbReference>
<name>A0AAV0R938_9ROSI</name>
<gene>
    <name evidence="7" type="ORF">LITE_LOCUS47096</name>
</gene>
<evidence type="ECO:0000313" key="7">
    <source>
        <dbReference type="EMBL" id="CAI0554170.1"/>
    </source>
</evidence>
<dbReference type="Gene3D" id="1.10.10.10">
    <property type="entry name" value="Winged helix-like DNA-binding domain superfamily/Winged helix DNA-binding domain"/>
    <property type="match status" value="1"/>
</dbReference>
<dbReference type="Gene3D" id="3.80.10.10">
    <property type="entry name" value="Ribonuclease Inhibitor"/>
    <property type="match status" value="1"/>
</dbReference>
<feature type="compositionally biased region" description="Polar residues" evidence="4">
    <location>
        <begin position="78"/>
        <end position="87"/>
    </location>
</feature>
<dbReference type="PRINTS" id="PR00364">
    <property type="entry name" value="DISEASERSIST"/>
</dbReference>
<dbReference type="InterPro" id="IPR027417">
    <property type="entry name" value="P-loop_NTPase"/>
</dbReference>
<evidence type="ECO:0000256" key="3">
    <source>
        <dbReference type="ARBA" id="ARBA00022821"/>
    </source>
</evidence>
<organism evidence="7 8">
    <name type="scientific">Linum tenue</name>
    <dbReference type="NCBI Taxonomy" id="586396"/>
    <lineage>
        <taxon>Eukaryota</taxon>
        <taxon>Viridiplantae</taxon>
        <taxon>Streptophyta</taxon>
        <taxon>Embryophyta</taxon>
        <taxon>Tracheophyta</taxon>
        <taxon>Spermatophyta</taxon>
        <taxon>Magnoliopsida</taxon>
        <taxon>eudicotyledons</taxon>
        <taxon>Gunneridae</taxon>
        <taxon>Pentapetalae</taxon>
        <taxon>rosids</taxon>
        <taxon>fabids</taxon>
        <taxon>Malpighiales</taxon>
        <taxon>Linaceae</taxon>
        <taxon>Linum</taxon>
    </lineage>
</organism>
<dbReference type="Gene3D" id="1.10.8.430">
    <property type="entry name" value="Helical domain of apoptotic protease-activating factors"/>
    <property type="match status" value="1"/>
</dbReference>
<dbReference type="SUPFAM" id="SSF52047">
    <property type="entry name" value="RNI-like"/>
    <property type="match status" value="1"/>
</dbReference>
<dbReference type="SUPFAM" id="SSF52540">
    <property type="entry name" value="P-loop containing nucleoside triphosphate hydrolases"/>
    <property type="match status" value="1"/>
</dbReference>
<keyword evidence="8" id="KW-1185">Reference proteome</keyword>
<evidence type="ECO:0000256" key="4">
    <source>
        <dbReference type="SAM" id="MobiDB-lite"/>
    </source>
</evidence>
<feature type="signal peptide" evidence="5">
    <location>
        <begin position="1"/>
        <end position="20"/>
    </location>
</feature>
<comment type="similarity">
    <text evidence="1">Belongs to the disease resistance NB-LRR family.</text>
</comment>
<dbReference type="InterPro" id="IPR002182">
    <property type="entry name" value="NB-ARC"/>
</dbReference>
<keyword evidence="3" id="KW-0611">Plant defense</keyword>
<dbReference type="PROSITE" id="PS51153">
    <property type="entry name" value="RPW8"/>
    <property type="match status" value="1"/>
</dbReference>
<dbReference type="PANTHER" id="PTHR36766:SF3">
    <property type="entry name" value="RPW8 DOMAIN-CONTAINING PROTEIN"/>
    <property type="match status" value="1"/>
</dbReference>
<comment type="caution">
    <text evidence="7">The sequence shown here is derived from an EMBL/GenBank/DDBJ whole genome shotgun (WGS) entry which is preliminary data.</text>
</comment>
<dbReference type="Gene3D" id="3.40.50.300">
    <property type="entry name" value="P-loop containing nucleotide triphosphate hydrolases"/>
    <property type="match status" value="1"/>
</dbReference>
<feature type="domain" description="RPW8" evidence="6">
    <location>
        <begin position="116"/>
        <end position="268"/>
    </location>
</feature>
<evidence type="ECO:0000313" key="8">
    <source>
        <dbReference type="Proteomes" id="UP001154282"/>
    </source>
</evidence>
<dbReference type="CDD" id="cd21037">
    <property type="entry name" value="MLKL_NTD"/>
    <property type="match status" value="1"/>
</dbReference>
<dbReference type="InterPro" id="IPR059179">
    <property type="entry name" value="MLKL-like_MCAfunc"/>
</dbReference>
<dbReference type="GO" id="GO:0006952">
    <property type="term" value="P:defense response"/>
    <property type="evidence" value="ECO:0007669"/>
    <property type="project" value="UniProtKB-KW"/>
</dbReference>
<dbReference type="AlphaFoldDB" id="A0AAV0R938"/>
<evidence type="ECO:0000256" key="1">
    <source>
        <dbReference type="ARBA" id="ARBA00008894"/>
    </source>
</evidence>
<proteinExistence type="inferred from homology"/>
<dbReference type="EMBL" id="CAMGYJ010000010">
    <property type="protein sequence ID" value="CAI0554170.1"/>
    <property type="molecule type" value="Genomic_DNA"/>
</dbReference>
<evidence type="ECO:0000256" key="2">
    <source>
        <dbReference type="ARBA" id="ARBA00022737"/>
    </source>
</evidence>
<reference evidence="7" key="1">
    <citation type="submission" date="2022-08" db="EMBL/GenBank/DDBJ databases">
        <authorList>
            <person name="Gutierrez-Valencia J."/>
        </authorList>
    </citation>
    <scope>NUCLEOTIDE SEQUENCE</scope>
</reference>
<feature type="region of interest" description="Disordered" evidence="4">
    <location>
        <begin position="68"/>
        <end position="87"/>
    </location>
</feature>
<sequence>MVRDCVSLVVFFLTVSSRSGISKSGERLPGKNKRRRRLCSITLPAITTGGDKTNCLFRKQQEATLKLPKHPSNRKSLDSQPLKQPSSSSCCNCPFLSQILRSLLQICVTLCEREVAMAASFVGGAALGAVLGELLRAVVKVQRKTLMFKRILERLESTLEDIIPTVEKMEEMDKVLDRNNGEVGKLIKVIQRGKKLVLECSTIRWWYACWRRPRYADKLLGLEKSLKAFCQIVLQVEQSRDTKETLLEVKDMHQKVKRLILNGKSGGIINMPAVLSGFHVPEAVGNPVGLEVPLGELKMEVLKDEASLVILSAPPGCGKTTLAKLFCNDEEVQDIFKGNIFFIILSRKPTIEGIVQRLFQHHGYKVPNFRSEEDAVLHVEKFLKNIGPDPILLVLDDVWPDSASLLDNFQFRIPSYKILVTSRSVFPRYGSTYKLSPLNYSNSRTLFCNSAFLPGQDSVIPDEVVNRIVKGCKGFPLALKVVGRSLCGEPVDIWKKRESELSKVGSILEYSDLLFCLQRSLDALDNTPIIKECFKDLASFPEDHLIPATALIDMWAELYKLDEHGLQAVSNLHELSSRNLADLVVTRSDSNGYNQHFLTHHDLLRELAIHQTNLETFEQRERLILEVTGNDVPDWWVEQKQLRFHSRLMSITTDERFSRTWCNIQAPNVEVLVLNFRTRSYTLPEFITGMDNLKALVITNHGILPAELTNFPLLGSLSNLKKIRLEKVSIPPCGFTSTRFEKLEKISLVLCHIGQALTSSSNLAISEALPNLMEINVDYCNDLVELPPEIGQLAEMKRLRITNCHNLTALPREIGGLVNLEELRISSCIEISELPDSIGNLHKLSSLDISECADIKRLPEQIRELQNLRRIQMMGCSKDFELPESILNLEHLEEVKCDEETAVGVISCSMDVSNVSKHQIPLGKNIAVTSQVKKDSQSLEKNPGNQFLC</sequence>
<dbReference type="Proteomes" id="UP001154282">
    <property type="component" value="Unassembled WGS sequence"/>
</dbReference>
<dbReference type="InterPro" id="IPR008808">
    <property type="entry name" value="Powdery_mildew-R_dom"/>
</dbReference>
<accession>A0AAV0R938</accession>
<dbReference type="InterPro" id="IPR042197">
    <property type="entry name" value="Apaf_helical"/>
</dbReference>
<feature type="chain" id="PRO_5043594807" description="RPW8 domain-containing protein" evidence="5">
    <location>
        <begin position="21"/>
        <end position="949"/>
    </location>
</feature>
<keyword evidence="5" id="KW-0732">Signal</keyword>
<dbReference type="Pfam" id="PF05659">
    <property type="entry name" value="RPW8"/>
    <property type="match status" value="1"/>
</dbReference>
<evidence type="ECO:0000256" key="5">
    <source>
        <dbReference type="SAM" id="SignalP"/>
    </source>
</evidence>
<dbReference type="InterPro" id="IPR032675">
    <property type="entry name" value="LRR_dom_sf"/>
</dbReference>
<evidence type="ECO:0000259" key="6">
    <source>
        <dbReference type="PROSITE" id="PS51153"/>
    </source>
</evidence>
<dbReference type="PANTHER" id="PTHR36766">
    <property type="entry name" value="PLANT BROAD-SPECTRUM MILDEW RESISTANCE PROTEIN RPW8"/>
    <property type="match status" value="1"/>
</dbReference>
<dbReference type="InterPro" id="IPR036388">
    <property type="entry name" value="WH-like_DNA-bd_sf"/>
</dbReference>
<protein>
    <recommendedName>
        <fullName evidence="6">RPW8 domain-containing protein</fullName>
    </recommendedName>
</protein>
<dbReference type="Pfam" id="PF00931">
    <property type="entry name" value="NB-ARC"/>
    <property type="match status" value="1"/>
</dbReference>